<dbReference type="RefSeq" id="WP_225550824.1">
    <property type="nucleotide sequence ID" value="NZ_JADEYP010000001.1"/>
</dbReference>
<name>A0ABS7Z031_9SPHI</name>
<sequence length="434" mass="47231">MKFNNILICCILFCAISYSCDTNTRKEGTKVKEEKVDEHNKEAPKTIAELNADQIKAVGIELSTLTKMNITSSNKINGILRVPNSNKASVAALFGGVVNSVNVQDGDYVKKGQVLATISNPEFIDVQEQYLTVNNQLLYAEQEFERQQELFNNDAGAKKNLQSAATELKKLKTQKASLIKRLQMMGITTSSISNTNIRNGMAIVAPISGTISRINAQVGAYVDVSSPVAEIIDNSSIHLDLQVFERNIGDITLGQQVDFKLTNSPEKSYKATVYKIGASFENDSKTISVHCSIQGDRTGLIDGMNAVGLINLANNLTLAVPTAAIVDVEGKSYIFIKTDKEADEHNESSHDDHGHSHDEGEESHNHSNESESAAHANTQKNNVRFEKIEIAKGASDQGYTAIVPVVELPEHTIVVTKGAFFINAKLSDTGGHSH</sequence>
<evidence type="ECO:0000256" key="2">
    <source>
        <dbReference type="ARBA" id="ARBA00022448"/>
    </source>
</evidence>
<feature type="region of interest" description="Disordered" evidence="3">
    <location>
        <begin position="342"/>
        <end position="381"/>
    </location>
</feature>
<reference evidence="6" key="1">
    <citation type="submission" date="2020-10" db="EMBL/GenBank/DDBJ databases">
        <authorList>
            <person name="Lu T."/>
            <person name="Wang Q."/>
            <person name="Han X."/>
        </authorList>
    </citation>
    <scope>NUCLEOTIDE SEQUENCE</scope>
    <source>
        <strain evidence="6">WQ 366</strain>
    </source>
</reference>
<dbReference type="Pfam" id="PF25973">
    <property type="entry name" value="BSH_CzcB"/>
    <property type="match status" value="1"/>
</dbReference>
<feature type="domain" description="CusB-like beta-barrel" evidence="4">
    <location>
        <begin position="239"/>
        <end position="306"/>
    </location>
</feature>
<dbReference type="InterPro" id="IPR058647">
    <property type="entry name" value="BSH_CzcB-like"/>
</dbReference>
<dbReference type="NCBIfam" id="TIGR01730">
    <property type="entry name" value="RND_mfp"/>
    <property type="match status" value="1"/>
</dbReference>
<organism evidence="6 7">
    <name type="scientific">Sphingobacterium bovistauri</name>
    <dbReference type="NCBI Taxonomy" id="2781959"/>
    <lineage>
        <taxon>Bacteria</taxon>
        <taxon>Pseudomonadati</taxon>
        <taxon>Bacteroidota</taxon>
        <taxon>Sphingobacteriia</taxon>
        <taxon>Sphingobacteriales</taxon>
        <taxon>Sphingobacteriaceae</taxon>
        <taxon>Sphingobacterium</taxon>
    </lineage>
</organism>
<dbReference type="PANTHER" id="PTHR30097">
    <property type="entry name" value="CATION EFFLUX SYSTEM PROTEIN CUSB"/>
    <property type="match status" value="1"/>
</dbReference>
<feature type="compositionally biased region" description="Basic and acidic residues" evidence="3">
    <location>
        <begin position="342"/>
        <end position="369"/>
    </location>
</feature>
<proteinExistence type="inferred from homology"/>
<gene>
    <name evidence="6" type="ORF">IPZ78_00070</name>
</gene>
<comment type="similarity">
    <text evidence="1">Belongs to the membrane fusion protein (MFP) (TC 8.A.1) family.</text>
</comment>
<dbReference type="PANTHER" id="PTHR30097:SF4">
    <property type="entry name" value="SLR6042 PROTEIN"/>
    <property type="match status" value="1"/>
</dbReference>
<dbReference type="SUPFAM" id="SSF111369">
    <property type="entry name" value="HlyD-like secretion proteins"/>
    <property type="match status" value="1"/>
</dbReference>
<protein>
    <submittedName>
        <fullName evidence="6">Efflux RND transporter periplasmic adaptor subunit</fullName>
    </submittedName>
</protein>
<evidence type="ECO:0000256" key="1">
    <source>
        <dbReference type="ARBA" id="ARBA00009477"/>
    </source>
</evidence>
<keyword evidence="7" id="KW-1185">Reference proteome</keyword>
<dbReference type="InterPro" id="IPR058792">
    <property type="entry name" value="Beta-barrel_RND_2"/>
</dbReference>
<dbReference type="Gene3D" id="2.40.420.20">
    <property type="match status" value="1"/>
</dbReference>
<dbReference type="EMBL" id="JADEYP010000001">
    <property type="protein sequence ID" value="MCA5003538.1"/>
    <property type="molecule type" value="Genomic_DNA"/>
</dbReference>
<evidence type="ECO:0000313" key="7">
    <source>
        <dbReference type="Proteomes" id="UP001165302"/>
    </source>
</evidence>
<evidence type="ECO:0000259" key="5">
    <source>
        <dbReference type="Pfam" id="PF25973"/>
    </source>
</evidence>
<dbReference type="Proteomes" id="UP001165302">
    <property type="component" value="Unassembled WGS sequence"/>
</dbReference>
<evidence type="ECO:0000313" key="6">
    <source>
        <dbReference type="EMBL" id="MCA5003538.1"/>
    </source>
</evidence>
<evidence type="ECO:0000256" key="3">
    <source>
        <dbReference type="SAM" id="MobiDB-lite"/>
    </source>
</evidence>
<evidence type="ECO:0000259" key="4">
    <source>
        <dbReference type="Pfam" id="PF25954"/>
    </source>
</evidence>
<dbReference type="Gene3D" id="2.40.30.170">
    <property type="match status" value="1"/>
</dbReference>
<comment type="caution">
    <text evidence="6">The sequence shown here is derived from an EMBL/GenBank/DDBJ whole genome shotgun (WGS) entry which is preliminary data.</text>
</comment>
<dbReference type="PROSITE" id="PS51257">
    <property type="entry name" value="PROKAR_LIPOPROTEIN"/>
    <property type="match status" value="1"/>
</dbReference>
<dbReference type="InterPro" id="IPR006143">
    <property type="entry name" value="RND_pump_MFP"/>
</dbReference>
<dbReference type="Pfam" id="PF25954">
    <property type="entry name" value="Beta-barrel_RND_2"/>
    <property type="match status" value="1"/>
</dbReference>
<feature type="domain" description="CzcB-like barrel-sandwich hybrid" evidence="5">
    <location>
        <begin position="88"/>
        <end position="231"/>
    </location>
</feature>
<dbReference type="Gene3D" id="2.40.50.100">
    <property type="match status" value="2"/>
</dbReference>
<accession>A0ABS7Z031</accession>
<dbReference type="InterPro" id="IPR051909">
    <property type="entry name" value="MFP_Cation_Efflux"/>
</dbReference>
<keyword evidence="2" id="KW-0813">Transport</keyword>